<evidence type="ECO:0000256" key="1">
    <source>
        <dbReference type="SAM" id="SignalP"/>
    </source>
</evidence>
<feature type="chain" id="PRO_5012836538" evidence="1">
    <location>
        <begin position="16"/>
        <end position="56"/>
    </location>
</feature>
<dbReference type="InParanoid" id="A0A0D0E8I4"/>
<proteinExistence type="predicted"/>
<name>A0A0D0E8I4_9AGAM</name>
<dbReference type="EMBL" id="KN824889">
    <property type="protein sequence ID" value="KIK98544.1"/>
    <property type="molecule type" value="Genomic_DNA"/>
</dbReference>
<keyword evidence="1" id="KW-0732">Signal</keyword>
<accession>A0A0D0E8I4</accession>
<reference evidence="3" key="2">
    <citation type="submission" date="2015-01" db="EMBL/GenBank/DDBJ databases">
        <title>Evolutionary Origins and Diversification of the Mycorrhizal Mutualists.</title>
        <authorList>
            <consortium name="DOE Joint Genome Institute"/>
            <consortium name="Mycorrhizal Genomics Consortium"/>
            <person name="Kohler A."/>
            <person name="Kuo A."/>
            <person name="Nagy L.G."/>
            <person name="Floudas D."/>
            <person name="Copeland A."/>
            <person name="Barry K.W."/>
            <person name="Cichocki N."/>
            <person name="Veneault-Fourrey C."/>
            <person name="LaButti K."/>
            <person name="Lindquist E.A."/>
            <person name="Lipzen A."/>
            <person name="Lundell T."/>
            <person name="Morin E."/>
            <person name="Murat C."/>
            <person name="Riley R."/>
            <person name="Ohm R."/>
            <person name="Sun H."/>
            <person name="Tunlid A."/>
            <person name="Henrissat B."/>
            <person name="Grigoriev I.V."/>
            <person name="Hibbett D.S."/>
            <person name="Martin F."/>
        </authorList>
    </citation>
    <scope>NUCLEOTIDE SEQUENCE [LARGE SCALE GENOMIC DNA]</scope>
    <source>
        <strain evidence="3">Ve08.2h10</strain>
    </source>
</reference>
<gene>
    <name evidence="2" type="ORF">PAXRUDRAFT_823775</name>
</gene>
<sequence>MIMVVTRILLQAVVCTSPRMSLAEGRGFEKRHASALHPSSRQTLTAAQLSMSLSEA</sequence>
<protein>
    <submittedName>
        <fullName evidence="2">Uncharacterized protein</fullName>
    </submittedName>
</protein>
<reference evidence="2 3" key="1">
    <citation type="submission" date="2014-04" db="EMBL/GenBank/DDBJ databases">
        <authorList>
            <consortium name="DOE Joint Genome Institute"/>
            <person name="Kuo A."/>
            <person name="Kohler A."/>
            <person name="Jargeat P."/>
            <person name="Nagy L.G."/>
            <person name="Floudas D."/>
            <person name="Copeland A."/>
            <person name="Barry K.W."/>
            <person name="Cichocki N."/>
            <person name="Veneault-Fourrey C."/>
            <person name="LaButti K."/>
            <person name="Lindquist E.A."/>
            <person name="Lipzen A."/>
            <person name="Lundell T."/>
            <person name="Morin E."/>
            <person name="Murat C."/>
            <person name="Sun H."/>
            <person name="Tunlid A."/>
            <person name="Henrissat B."/>
            <person name="Grigoriev I.V."/>
            <person name="Hibbett D.S."/>
            <person name="Martin F."/>
            <person name="Nordberg H.P."/>
            <person name="Cantor M.N."/>
            <person name="Hua S.X."/>
        </authorList>
    </citation>
    <scope>NUCLEOTIDE SEQUENCE [LARGE SCALE GENOMIC DNA]</scope>
    <source>
        <strain evidence="2 3">Ve08.2h10</strain>
    </source>
</reference>
<evidence type="ECO:0000313" key="3">
    <source>
        <dbReference type="Proteomes" id="UP000054538"/>
    </source>
</evidence>
<dbReference type="AlphaFoldDB" id="A0A0D0E8I4"/>
<evidence type="ECO:0000313" key="2">
    <source>
        <dbReference type="EMBL" id="KIK98544.1"/>
    </source>
</evidence>
<dbReference type="HOGENOM" id="CLU_3014865_0_0_1"/>
<feature type="signal peptide" evidence="1">
    <location>
        <begin position="1"/>
        <end position="15"/>
    </location>
</feature>
<organism evidence="2 3">
    <name type="scientific">Paxillus rubicundulus Ve08.2h10</name>
    <dbReference type="NCBI Taxonomy" id="930991"/>
    <lineage>
        <taxon>Eukaryota</taxon>
        <taxon>Fungi</taxon>
        <taxon>Dikarya</taxon>
        <taxon>Basidiomycota</taxon>
        <taxon>Agaricomycotina</taxon>
        <taxon>Agaricomycetes</taxon>
        <taxon>Agaricomycetidae</taxon>
        <taxon>Boletales</taxon>
        <taxon>Paxilineae</taxon>
        <taxon>Paxillaceae</taxon>
        <taxon>Paxillus</taxon>
    </lineage>
</organism>
<dbReference type="Proteomes" id="UP000054538">
    <property type="component" value="Unassembled WGS sequence"/>
</dbReference>
<keyword evidence="3" id="KW-1185">Reference proteome</keyword>